<accession>A0A1N7LZZ3</accession>
<proteinExistence type="predicted"/>
<dbReference type="EMBL" id="FTOR01000001">
    <property type="protein sequence ID" value="SIS79387.1"/>
    <property type="molecule type" value="Genomic_DNA"/>
</dbReference>
<protein>
    <recommendedName>
        <fullName evidence="1">DUF5675 domain-containing protein</fullName>
    </recommendedName>
</protein>
<feature type="domain" description="DUF5675" evidence="1">
    <location>
        <begin position="9"/>
        <end position="121"/>
    </location>
</feature>
<gene>
    <name evidence="2" type="ORF">SAMN05421788_1011249</name>
</gene>
<organism evidence="2 3">
    <name type="scientific">Filimonas lacunae</name>
    <dbReference type="NCBI Taxonomy" id="477680"/>
    <lineage>
        <taxon>Bacteria</taxon>
        <taxon>Pseudomonadati</taxon>
        <taxon>Bacteroidota</taxon>
        <taxon>Chitinophagia</taxon>
        <taxon>Chitinophagales</taxon>
        <taxon>Chitinophagaceae</taxon>
        <taxon>Filimonas</taxon>
    </lineage>
</organism>
<sequence>MEDNMMKLTLTRTYRPGGTNGTLELNGKLVCYTIELPWRDNKPQVSCIPEGTYMLVKRYSDKFKHHLLVQDVPDRSLILIHPANNAELELKGCIAPVSTLLRPGCGEKSRMVFDPLMKLVYAALNRGEEITLHIQAI</sequence>
<keyword evidence="3" id="KW-1185">Reference proteome</keyword>
<dbReference type="Pfam" id="PF18925">
    <property type="entry name" value="DUF5675"/>
    <property type="match status" value="1"/>
</dbReference>
<dbReference type="RefSeq" id="WP_200802570.1">
    <property type="nucleotide sequence ID" value="NZ_AP017422.1"/>
</dbReference>
<dbReference type="STRING" id="477680.SAMN05421788_1011249"/>
<name>A0A1N7LZZ3_9BACT</name>
<evidence type="ECO:0000313" key="3">
    <source>
        <dbReference type="Proteomes" id="UP000186917"/>
    </source>
</evidence>
<evidence type="ECO:0000313" key="2">
    <source>
        <dbReference type="EMBL" id="SIS79387.1"/>
    </source>
</evidence>
<evidence type="ECO:0000259" key="1">
    <source>
        <dbReference type="Pfam" id="PF18925"/>
    </source>
</evidence>
<dbReference type="Proteomes" id="UP000186917">
    <property type="component" value="Unassembled WGS sequence"/>
</dbReference>
<reference evidence="3" key="1">
    <citation type="submission" date="2017-01" db="EMBL/GenBank/DDBJ databases">
        <authorList>
            <person name="Varghese N."/>
            <person name="Submissions S."/>
        </authorList>
    </citation>
    <scope>NUCLEOTIDE SEQUENCE [LARGE SCALE GENOMIC DNA]</scope>
    <source>
        <strain evidence="3">DSM 21054</strain>
    </source>
</reference>
<dbReference type="AlphaFoldDB" id="A0A1N7LZZ3"/>
<dbReference type="InterPro" id="IPR043732">
    <property type="entry name" value="DUF5675"/>
</dbReference>